<keyword evidence="5" id="KW-0804">Transcription</keyword>
<evidence type="ECO:0000256" key="5">
    <source>
        <dbReference type="ARBA" id="ARBA00023163"/>
    </source>
</evidence>
<evidence type="ECO:0000256" key="7">
    <source>
        <dbReference type="ARBA" id="ARBA00056658"/>
    </source>
</evidence>
<evidence type="ECO:0000313" key="9">
    <source>
        <dbReference type="EMBL" id="BAX97950.1"/>
    </source>
</evidence>
<keyword evidence="4" id="KW-0010">Activator</keyword>
<dbReference type="PANTHER" id="PTHR30346:SF28">
    <property type="entry name" value="HTH-TYPE TRANSCRIPTIONAL REGULATOR CYNR"/>
    <property type="match status" value="1"/>
</dbReference>
<dbReference type="SUPFAM" id="SSF53850">
    <property type="entry name" value="Periplasmic binding protein-like II"/>
    <property type="match status" value="1"/>
</dbReference>
<dbReference type="SUPFAM" id="SSF46785">
    <property type="entry name" value="Winged helix' DNA-binding domain"/>
    <property type="match status" value="1"/>
</dbReference>
<evidence type="ECO:0000256" key="6">
    <source>
        <dbReference type="ARBA" id="ARBA00040885"/>
    </source>
</evidence>
<sequence>MHLAHDSVMNVDELQWFVVLAETQHMTDAAERVNIAQPTLSRALKRLERQVGAPLFDRVNHRLRLNNCGGIMLEHSRRGLAEIHAAAERIAALRDPDSGTVRLAFLHSMASSFVPDALRRFRVDAAQVRFELQQAAGHEIIELLGNGQVDLAITGPRPNGHDFGWHELLTERLCLVVPQDHRLARRRRVDLAETGDESFIALGEHFALRQITDALWAAEDIRPAVVFEASEIATVEGLVAAGLGIAVVPVPPPHRCEPMAVYVALSNPQAKRPIGLAWPQRRAMSAPAERFAAFLKSTR</sequence>
<dbReference type="GO" id="GO:0032993">
    <property type="term" value="C:protein-DNA complex"/>
    <property type="evidence" value="ECO:0007669"/>
    <property type="project" value="TreeGrafter"/>
</dbReference>
<reference evidence="10" key="1">
    <citation type="journal article" date="2017" name="Genome Announc.">
        <title>Complete Genome Sequence of Mycobacterium stephanolepidis.</title>
        <authorList>
            <person name="Fukano H."/>
            <person name="Yoshida M."/>
            <person name="Katayama Y."/>
            <person name="Omatsu T."/>
            <person name="Mizutani T."/>
            <person name="Kurata O."/>
            <person name="Wada S."/>
            <person name="Hoshino Y."/>
        </authorList>
    </citation>
    <scope>NUCLEOTIDE SEQUENCE [LARGE SCALE GENOMIC DNA]</scope>
    <source>
        <strain evidence="10">NJB0901</strain>
    </source>
</reference>
<evidence type="ECO:0000313" key="10">
    <source>
        <dbReference type="Proteomes" id="UP000217954"/>
    </source>
</evidence>
<evidence type="ECO:0000256" key="3">
    <source>
        <dbReference type="ARBA" id="ARBA00023125"/>
    </source>
</evidence>
<feature type="domain" description="HTH lysR-type" evidence="8">
    <location>
        <begin position="9"/>
        <end position="66"/>
    </location>
</feature>
<dbReference type="InterPro" id="IPR036388">
    <property type="entry name" value="WH-like_DNA-bd_sf"/>
</dbReference>
<dbReference type="PANTHER" id="PTHR30346">
    <property type="entry name" value="TRANSCRIPTIONAL DUAL REGULATOR HCAR-RELATED"/>
    <property type="match status" value="1"/>
</dbReference>
<dbReference type="Proteomes" id="UP000217954">
    <property type="component" value="Chromosome"/>
</dbReference>
<evidence type="ECO:0000256" key="4">
    <source>
        <dbReference type="ARBA" id="ARBA00023159"/>
    </source>
</evidence>
<keyword evidence="10" id="KW-1185">Reference proteome</keyword>
<comment type="similarity">
    <text evidence="1">Belongs to the LysR transcriptional regulatory family.</text>
</comment>
<protein>
    <recommendedName>
        <fullName evidence="6">Probable hydrogen peroxide-inducible genes activator</fullName>
    </recommendedName>
</protein>
<reference evidence="9 10" key="2">
    <citation type="journal article" date="2017" name="Int. J. Syst. Evol. Microbiol.">
        <title>Mycobacterium stephanolepidis sp. nov., a rapidly growing species related to Mycobacterium chelonae, isolated from marine teleost fish, Stephanolepis cirrhifer.</title>
        <authorList>
            <person name="Fukano H."/>
            <person name="Wada S."/>
            <person name="Kurata O."/>
            <person name="Katayama K."/>
            <person name="Fujiwara N."/>
            <person name="Hoshino Y."/>
        </authorList>
    </citation>
    <scope>NUCLEOTIDE SEQUENCE [LARGE SCALE GENOMIC DNA]</scope>
    <source>
        <strain evidence="9 10">NJB0901</strain>
    </source>
</reference>
<dbReference type="Pfam" id="PF00126">
    <property type="entry name" value="HTH_1"/>
    <property type="match status" value="1"/>
</dbReference>
<dbReference type="Gene3D" id="3.40.190.290">
    <property type="match status" value="1"/>
</dbReference>
<accession>A0A1Z4EYB6</accession>
<dbReference type="GO" id="GO:0003677">
    <property type="term" value="F:DNA binding"/>
    <property type="evidence" value="ECO:0007669"/>
    <property type="project" value="UniProtKB-KW"/>
</dbReference>
<dbReference type="InterPro" id="IPR000847">
    <property type="entry name" value="LysR_HTH_N"/>
</dbReference>
<name>A0A1Z4EYB6_9MYCO</name>
<dbReference type="FunFam" id="1.10.10.10:FF:000001">
    <property type="entry name" value="LysR family transcriptional regulator"/>
    <property type="match status" value="1"/>
</dbReference>
<dbReference type="InterPro" id="IPR005119">
    <property type="entry name" value="LysR_subst-bd"/>
</dbReference>
<evidence type="ECO:0000256" key="2">
    <source>
        <dbReference type="ARBA" id="ARBA00023015"/>
    </source>
</evidence>
<dbReference type="CDD" id="cd08434">
    <property type="entry name" value="PBP2_GltC_like"/>
    <property type="match status" value="1"/>
</dbReference>
<dbReference type="PRINTS" id="PR00039">
    <property type="entry name" value="HTHLYSR"/>
</dbReference>
<dbReference type="KEGG" id="mste:MSTE_02641"/>
<dbReference type="PROSITE" id="PS50931">
    <property type="entry name" value="HTH_LYSR"/>
    <property type="match status" value="1"/>
</dbReference>
<dbReference type="GO" id="GO:0003700">
    <property type="term" value="F:DNA-binding transcription factor activity"/>
    <property type="evidence" value="ECO:0007669"/>
    <property type="project" value="InterPro"/>
</dbReference>
<dbReference type="EMBL" id="AP018165">
    <property type="protein sequence ID" value="BAX97950.1"/>
    <property type="molecule type" value="Genomic_DNA"/>
</dbReference>
<proteinExistence type="inferred from homology"/>
<organism evidence="9 10">
    <name type="scientific">[Mycobacterium] stephanolepidis</name>
    <dbReference type="NCBI Taxonomy" id="1520670"/>
    <lineage>
        <taxon>Bacteria</taxon>
        <taxon>Bacillati</taxon>
        <taxon>Actinomycetota</taxon>
        <taxon>Actinomycetes</taxon>
        <taxon>Mycobacteriales</taxon>
        <taxon>Mycobacteriaceae</taxon>
        <taxon>Mycobacteroides</taxon>
    </lineage>
</organism>
<evidence type="ECO:0000259" key="8">
    <source>
        <dbReference type="PROSITE" id="PS50931"/>
    </source>
</evidence>
<dbReference type="Pfam" id="PF03466">
    <property type="entry name" value="LysR_substrate"/>
    <property type="match status" value="1"/>
</dbReference>
<keyword evidence="2" id="KW-0805">Transcription regulation</keyword>
<comment type="function">
    <text evidence="7">Required for the induction the katG gene for catalase. Involved in the response to hydrogen peroxide.</text>
</comment>
<dbReference type="Gene3D" id="1.10.10.10">
    <property type="entry name" value="Winged helix-like DNA-binding domain superfamily/Winged helix DNA-binding domain"/>
    <property type="match status" value="1"/>
</dbReference>
<gene>
    <name evidence="9" type="ORF">MSTE_02641</name>
</gene>
<evidence type="ECO:0000256" key="1">
    <source>
        <dbReference type="ARBA" id="ARBA00009437"/>
    </source>
</evidence>
<dbReference type="InterPro" id="IPR036390">
    <property type="entry name" value="WH_DNA-bd_sf"/>
</dbReference>
<dbReference type="AlphaFoldDB" id="A0A1Z4EYB6"/>
<keyword evidence="3" id="KW-0238">DNA-binding</keyword>